<reference evidence="1 2" key="1">
    <citation type="submission" date="2021-01" db="EMBL/GenBank/DDBJ databases">
        <title>Diatom-associated Roseobacters Show Island Model of Population Structure.</title>
        <authorList>
            <person name="Qu L."/>
            <person name="Feng X."/>
            <person name="Chen Y."/>
            <person name="Li L."/>
            <person name="Wang X."/>
            <person name="Hu Z."/>
            <person name="Wang H."/>
            <person name="Luo H."/>
        </authorList>
    </citation>
    <scope>NUCLEOTIDE SEQUENCE [LARGE SCALE GENOMIC DNA]</scope>
    <source>
        <strain evidence="1 2">TR60-84</strain>
    </source>
</reference>
<name>A0AAE2W2C7_9RHOB</name>
<gene>
    <name evidence="1" type="ORF">JQV55_20245</name>
</gene>
<dbReference type="Proteomes" id="UP000732193">
    <property type="component" value="Unassembled WGS sequence"/>
</dbReference>
<dbReference type="AlphaFoldDB" id="A0AAE2W2C7"/>
<proteinExistence type="predicted"/>
<sequence>MATILSFHGKKDDSSAQDFLTDETEKLSFRTADDGAVSLGDVAAASLPDILPDPKRDWSNQELADLFRVKQLLGGANVPVETMRGVTDEGDPWFIFCHLNGDVFIHMARIDGAYVLDSPNVRRPLRGHDFNALIADYTNHALPAMQNGDEGDSEHRVIRFERGSKVRLHPSAMLAALIWTLFLASEELVMLAPEEQAATDDDLLDFSAVISADSDFKAIAMDADDSDTPAVSEAMKSVDTDVLHGSFEAQMQMRDAMGQQGLAMQQNTYAMGLSTIAIAMGFMSEAVLMDNQRKVLEGLKSIGLAERVTEDATDSEQVADASDTALLDMLAEFLGLDLSLNTEMAEAPAAGDASVLQQEMLHVTLPAVDADTATLAPVKTVQAMIRENTDAELSETTQEVSTAATDPETLAALVAAVQGDKITINMSDIVNGQLQMEEFQLGQTTVKASFNLNDTDALSLTDYLFVSQRTTDHREFDDRAQMFIDYIQAKETEVGVITVGNEVIMIDRAAFSESGANTYSFSWETYDGQVISLIGLRAEFQEFDLIA</sequence>
<organism evidence="1 2">
    <name type="scientific">Sulfitobacter geojensis</name>
    <dbReference type="NCBI Taxonomy" id="1342299"/>
    <lineage>
        <taxon>Bacteria</taxon>
        <taxon>Pseudomonadati</taxon>
        <taxon>Pseudomonadota</taxon>
        <taxon>Alphaproteobacteria</taxon>
        <taxon>Rhodobacterales</taxon>
        <taxon>Roseobacteraceae</taxon>
        <taxon>Sulfitobacter</taxon>
    </lineage>
</organism>
<accession>A0AAE2W2C7</accession>
<dbReference type="RefSeq" id="WP_203243616.1">
    <property type="nucleotide sequence ID" value="NZ_JAFBRI010000012.1"/>
</dbReference>
<evidence type="ECO:0000313" key="2">
    <source>
        <dbReference type="Proteomes" id="UP000732193"/>
    </source>
</evidence>
<protein>
    <submittedName>
        <fullName evidence="1">Uncharacterized protein</fullName>
    </submittedName>
</protein>
<keyword evidence="2" id="KW-1185">Reference proteome</keyword>
<evidence type="ECO:0000313" key="1">
    <source>
        <dbReference type="EMBL" id="MBM1715912.1"/>
    </source>
</evidence>
<dbReference type="EMBL" id="JAFBRM010000012">
    <property type="protein sequence ID" value="MBM1715912.1"/>
    <property type="molecule type" value="Genomic_DNA"/>
</dbReference>
<comment type="caution">
    <text evidence="1">The sequence shown here is derived from an EMBL/GenBank/DDBJ whole genome shotgun (WGS) entry which is preliminary data.</text>
</comment>